<dbReference type="OrthoDB" id="2390483at2759"/>
<keyword evidence="2" id="KW-1185">Reference proteome</keyword>
<accession>A0A9P6RCI4</accession>
<name>A0A9P6RCI4_9FUNG</name>
<dbReference type="Proteomes" id="UP000738325">
    <property type="component" value="Unassembled WGS sequence"/>
</dbReference>
<reference evidence="1" key="1">
    <citation type="journal article" date="2020" name="Fungal Divers.">
        <title>Resolving the Mortierellaceae phylogeny through synthesis of multi-gene phylogenetics and phylogenomics.</title>
        <authorList>
            <person name="Vandepol N."/>
            <person name="Liber J."/>
            <person name="Desiro A."/>
            <person name="Na H."/>
            <person name="Kennedy M."/>
            <person name="Barry K."/>
            <person name="Grigoriev I.V."/>
            <person name="Miller A.N."/>
            <person name="O'Donnell K."/>
            <person name="Stajich J.E."/>
            <person name="Bonito G."/>
        </authorList>
    </citation>
    <scope>NUCLEOTIDE SEQUENCE</scope>
    <source>
        <strain evidence="1">REB-010B</strain>
    </source>
</reference>
<proteinExistence type="predicted"/>
<evidence type="ECO:0000313" key="2">
    <source>
        <dbReference type="Proteomes" id="UP000738325"/>
    </source>
</evidence>
<gene>
    <name evidence="1" type="ORF">BGZ99_006810</name>
</gene>
<protein>
    <submittedName>
        <fullName evidence="1">Uncharacterized protein</fullName>
    </submittedName>
</protein>
<comment type="caution">
    <text evidence="1">The sequence shown here is derived from an EMBL/GenBank/DDBJ whole genome shotgun (WGS) entry which is preliminary data.</text>
</comment>
<organism evidence="1 2">
    <name type="scientific">Dissophora globulifera</name>
    <dbReference type="NCBI Taxonomy" id="979702"/>
    <lineage>
        <taxon>Eukaryota</taxon>
        <taxon>Fungi</taxon>
        <taxon>Fungi incertae sedis</taxon>
        <taxon>Mucoromycota</taxon>
        <taxon>Mortierellomycotina</taxon>
        <taxon>Mortierellomycetes</taxon>
        <taxon>Mortierellales</taxon>
        <taxon>Mortierellaceae</taxon>
        <taxon>Dissophora</taxon>
    </lineage>
</organism>
<dbReference type="EMBL" id="JAAAIP010000470">
    <property type="protein sequence ID" value="KAG0316590.1"/>
    <property type="molecule type" value="Genomic_DNA"/>
</dbReference>
<evidence type="ECO:0000313" key="1">
    <source>
        <dbReference type="EMBL" id="KAG0316590.1"/>
    </source>
</evidence>
<dbReference type="AlphaFoldDB" id="A0A9P6RCI4"/>
<sequence length="139" mass="14817">MSPSVETRNVGASEAAPPEDDSVILGRSVFQFMGKKTAAAAVNPKQNCACGRHAMGEKEACRFCPNVVCDSCREEYCCGPICEKCEADREHLMKCDKCESPVCEKCIIITKGNREGNSCKTCKDNATAVPTATSATIGA</sequence>